<dbReference type="Pfam" id="PF00413">
    <property type="entry name" value="Peptidase_M10"/>
    <property type="match status" value="1"/>
</dbReference>
<sequence>MRKSSLDFPQNAPVARKAKPLCFHRKHVRKPKGPKRSGALRAQEISTTIRLNAERPIAVDDNYFDDAVESAIKAYQINYNLPFIGTLDPVTMRQMMLPRCGLPNVINGARSTTVNFRNNQNENHDHDHDLMDGVSHYAFLPGSPHWDKYRLTYLFLTGVQVPGTENIRSICARAFGRWASVTPFTFTEVPESATSDLQIGFFHGDHGDDRPFDGTGGTLAHSFAPTVGWFHYDADENWSENPNATLFQVDLESVALHEIGHLLGLDHSNVRAASMYPTFDYGERRRELNDDDIQGIRALYVGL</sequence>
<evidence type="ECO:0000256" key="6">
    <source>
        <dbReference type="PIRSR" id="PIRSR001191-1"/>
    </source>
</evidence>
<dbReference type="EMBL" id="BTGU01000170">
    <property type="protein sequence ID" value="GMN64152.1"/>
    <property type="molecule type" value="Genomic_DNA"/>
</dbReference>
<dbReference type="PANTHER" id="PTHR10201">
    <property type="entry name" value="MATRIX METALLOPROTEINASE"/>
    <property type="match status" value="1"/>
</dbReference>
<dbReference type="AlphaFoldDB" id="A0AA88DXZ6"/>
<feature type="binding site" evidence="8">
    <location>
        <position position="214"/>
    </location>
    <ligand>
        <name>Ca(2+)</name>
        <dbReference type="ChEBI" id="CHEBI:29108"/>
        <label>3</label>
    </ligand>
</feature>
<feature type="binding site" evidence="8">
    <location>
        <position position="213"/>
    </location>
    <ligand>
        <name>Ca(2+)</name>
        <dbReference type="ChEBI" id="CHEBI:29108"/>
        <label>3</label>
    </ligand>
</feature>
<dbReference type="InterPro" id="IPR024079">
    <property type="entry name" value="MetalloPept_cat_dom_sf"/>
</dbReference>
<feature type="binding site" evidence="8">
    <location>
        <position position="208"/>
    </location>
    <ligand>
        <name>Zn(2+)</name>
        <dbReference type="ChEBI" id="CHEBI:29105"/>
        <label>1</label>
    </ligand>
</feature>
<proteinExistence type="predicted"/>
<feature type="binding site" evidence="8">
    <location>
        <position position="206"/>
    </location>
    <ligand>
        <name>Zn(2+)</name>
        <dbReference type="ChEBI" id="CHEBI:29105"/>
        <label>1</label>
    </ligand>
</feature>
<dbReference type="Gene3D" id="3.40.390.10">
    <property type="entry name" value="Collagenase (Catalytic Domain)"/>
    <property type="match status" value="1"/>
</dbReference>
<feature type="binding site" evidence="7">
    <location>
        <position position="261"/>
    </location>
    <ligand>
        <name>Zn(2+)</name>
        <dbReference type="ChEBI" id="CHEBI:29105"/>
        <label>2</label>
        <note>catalytic</note>
    </ligand>
</feature>
<feature type="binding site" evidence="8">
    <location>
        <position position="275"/>
    </location>
    <ligand>
        <name>Zn(2+)</name>
        <dbReference type="ChEBI" id="CHEBI:29105"/>
        <label>2</label>
        <note>catalytic</note>
    </ligand>
</feature>
<evidence type="ECO:0000256" key="1">
    <source>
        <dbReference type="ARBA" id="ARBA00022670"/>
    </source>
</evidence>
<feature type="binding site" evidence="8">
    <location>
        <position position="233"/>
    </location>
    <ligand>
        <name>Ca(2+)</name>
        <dbReference type="ChEBI" id="CHEBI:29108"/>
        <label>3</label>
    </ligand>
</feature>
<comment type="caution">
    <text evidence="10">The sequence shown here is derived from an EMBL/GenBank/DDBJ whole genome shotgun (WGS) entry which is preliminary data.</text>
</comment>
<protein>
    <recommendedName>
        <fullName evidence="9">Peptidase metallopeptidase domain-containing protein</fullName>
    </recommendedName>
</protein>
<organism evidence="10 11">
    <name type="scientific">Ficus carica</name>
    <name type="common">Common fig</name>
    <dbReference type="NCBI Taxonomy" id="3494"/>
    <lineage>
        <taxon>Eukaryota</taxon>
        <taxon>Viridiplantae</taxon>
        <taxon>Streptophyta</taxon>
        <taxon>Embryophyta</taxon>
        <taxon>Tracheophyta</taxon>
        <taxon>Spermatophyta</taxon>
        <taxon>Magnoliopsida</taxon>
        <taxon>eudicotyledons</taxon>
        <taxon>Gunneridae</taxon>
        <taxon>Pentapetalae</taxon>
        <taxon>rosids</taxon>
        <taxon>fabids</taxon>
        <taxon>Rosales</taxon>
        <taxon>Moraceae</taxon>
        <taxon>Ficeae</taxon>
        <taxon>Ficus</taxon>
    </lineage>
</organism>
<evidence type="ECO:0000256" key="7">
    <source>
        <dbReference type="PIRSR" id="PIRSR001191-2"/>
    </source>
</evidence>
<dbReference type="SUPFAM" id="SSF47090">
    <property type="entry name" value="PGBD-like"/>
    <property type="match status" value="1"/>
</dbReference>
<evidence type="ECO:0000256" key="2">
    <source>
        <dbReference type="ARBA" id="ARBA00022723"/>
    </source>
</evidence>
<evidence type="ECO:0000259" key="9">
    <source>
        <dbReference type="SMART" id="SM00235"/>
    </source>
</evidence>
<dbReference type="GO" id="GO:0006508">
    <property type="term" value="P:proteolysis"/>
    <property type="evidence" value="ECO:0007669"/>
    <property type="project" value="UniProtKB-KW"/>
</dbReference>
<keyword evidence="4 7" id="KW-0862">Zinc</keyword>
<dbReference type="PIRSF" id="PIRSF001191">
    <property type="entry name" value="Peptidase_M10A_matrix"/>
    <property type="match status" value="1"/>
</dbReference>
<evidence type="ECO:0000256" key="8">
    <source>
        <dbReference type="PIRSR" id="PIRSR621190-2"/>
    </source>
</evidence>
<dbReference type="GO" id="GO:0030574">
    <property type="term" value="P:collagen catabolic process"/>
    <property type="evidence" value="ECO:0007669"/>
    <property type="project" value="TreeGrafter"/>
</dbReference>
<keyword evidence="1" id="KW-0645">Protease</keyword>
<feature type="binding site" evidence="7">
    <location>
        <position position="257"/>
    </location>
    <ligand>
        <name>Zn(2+)</name>
        <dbReference type="ChEBI" id="CHEBI:29105"/>
        <label>2</label>
        <note>catalytic</note>
    </ligand>
</feature>
<dbReference type="InterPro" id="IPR036365">
    <property type="entry name" value="PGBD-like_sf"/>
</dbReference>
<name>A0AA88DXZ6_FICCA</name>
<feature type="binding site" evidence="8">
    <location>
        <position position="236"/>
    </location>
    <ligand>
        <name>Ca(2+)</name>
        <dbReference type="ChEBI" id="CHEBI:29108"/>
        <label>1</label>
    </ligand>
</feature>
<feature type="active site" evidence="6">
    <location>
        <position position="258"/>
    </location>
</feature>
<dbReference type="GO" id="GO:0004222">
    <property type="term" value="F:metalloendopeptidase activity"/>
    <property type="evidence" value="ECO:0007669"/>
    <property type="project" value="InterPro"/>
</dbReference>
<dbReference type="Proteomes" id="UP001187192">
    <property type="component" value="Unassembled WGS sequence"/>
</dbReference>
<gene>
    <name evidence="10" type="ORF">TIFTF001_033229</name>
</gene>
<dbReference type="InterPro" id="IPR001818">
    <property type="entry name" value="Pept_M10_metallopeptidase"/>
</dbReference>
<keyword evidence="2 7" id="KW-0479">Metal-binding</keyword>
<keyword evidence="5" id="KW-0482">Metalloprotease</keyword>
<evidence type="ECO:0000313" key="10">
    <source>
        <dbReference type="EMBL" id="GMN64152.1"/>
    </source>
</evidence>
<comment type="cofactor">
    <cofactor evidence="8">
        <name>Ca(2+)</name>
        <dbReference type="ChEBI" id="CHEBI:29108"/>
    </cofactor>
    <text evidence="8">Can bind about 5 Ca(2+) ions per subunit.</text>
</comment>
<comment type="cofactor">
    <cofactor evidence="8">
        <name>Zn(2+)</name>
        <dbReference type="ChEBI" id="CHEBI:29105"/>
    </cofactor>
    <text evidence="8">Binds 2 Zn(2+) ions per subunit.</text>
</comment>
<feature type="binding site" evidence="7">
    <location>
        <position position="267"/>
    </location>
    <ligand>
        <name>Zn(2+)</name>
        <dbReference type="ChEBI" id="CHEBI:29105"/>
        <label>2</label>
        <note>catalytic</note>
    </ligand>
</feature>
<evidence type="ECO:0000256" key="4">
    <source>
        <dbReference type="ARBA" id="ARBA00022833"/>
    </source>
</evidence>
<evidence type="ECO:0000313" key="11">
    <source>
        <dbReference type="Proteomes" id="UP001187192"/>
    </source>
</evidence>
<dbReference type="InterPro" id="IPR033739">
    <property type="entry name" value="M10A_MMP"/>
</dbReference>
<keyword evidence="11" id="KW-1185">Reference proteome</keyword>
<dbReference type="GO" id="GO:0031012">
    <property type="term" value="C:extracellular matrix"/>
    <property type="evidence" value="ECO:0007669"/>
    <property type="project" value="InterPro"/>
</dbReference>
<dbReference type="CDD" id="cd04278">
    <property type="entry name" value="ZnMc_MMP"/>
    <property type="match status" value="1"/>
</dbReference>
<dbReference type="GO" id="GO:0008270">
    <property type="term" value="F:zinc ion binding"/>
    <property type="evidence" value="ECO:0007669"/>
    <property type="project" value="InterPro"/>
</dbReference>
<feature type="binding site" evidence="8">
    <location>
        <position position="236"/>
    </location>
    <ligand>
        <name>Ca(2+)</name>
        <dbReference type="ChEBI" id="CHEBI:29108"/>
        <label>3</label>
    </ligand>
</feature>
<feature type="domain" description="Peptidase metallopeptidase" evidence="9">
    <location>
        <begin position="142"/>
        <end position="302"/>
    </location>
</feature>
<dbReference type="SMART" id="SM00235">
    <property type="entry name" value="ZnMc"/>
    <property type="match status" value="1"/>
</dbReference>
<feature type="binding site" evidence="8">
    <location>
        <position position="196"/>
    </location>
    <ligand>
        <name>Ca(2+)</name>
        <dbReference type="ChEBI" id="CHEBI:29108"/>
        <label>2</label>
    </ligand>
</feature>
<dbReference type="PRINTS" id="PR00138">
    <property type="entry name" value="MATRIXIN"/>
</dbReference>
<evidence type="ECO:0000256" key="3">
    <source>
        <dbReference type="ARBA" id="ARBA00022801"/>
    </source>
</evidence>
<keyword evidence="3" id="KW-0378">Hydrolase</keyword>
<accession>A0AA88DXZ6</accession>
<keyword evidence="8" id="KW-0106">Calcium</keyword>
<feature type="binding site" evidence="8">
    <location>
        <position position="221"/>
    </location>
    <ligand>
        <name>Zn(2+)</name>
        <dbReference type="ChEBI" id="CHEBI:29105"/>
        <label>1</label>
    </ligand>
</feature>
<evidence type="ECO:0000256" key="5">
    <source>
        <dbReference type="ARBA" id="ARBA00023049"/>
    </source>
</evidence>
<feature type="binding site" evidence="8">
    <location>
        <position position="231"/>
    </location>
    <ligand>
        <name>Zn(2+)</name>
        <dbReference type="ChEBI" id="CHEBI:29105"/>
        <label>1</label>
    </ligand>
</feature>
<dbReference type="SUPFAM" id="SSF55486">
    <property type="entry name" value="Metalloproteases ('zincins'), catalytic domain"/>
    <property type="match status" value="1"/>
</dbReference>
<dbReference type="InterPro" id="IPR006026">
    <property type="entry name" value="Peptidase_Metallo"/>
</dbReference>
<dbReference type="GO" id="GO:0030198">
    <property type="term" value="P:extracellular matrix organization"/>
    <property type="evidence" value="ECO:0007669"/>
    <property type="project" value="TreeGrafter"/>
</dbReference>
<dbReference type="PANTHER" id="PTHR10201:SF213">
    <property type="entry name" value="METALLOENDOPROTEINASE 2-MMP-LIKE"/>
    <property type="match status" value="1"/>
</dbReference>
<reference evidence="10" key="1">
    <citation type="submission" date="2023-07" db="EMBL/GenBank/DDBJ databases">
        <title>draft genome sequence of fig (Ficus carica).</title>
        <authorList>
            <person name="Takahashi T."/>
            <person name="Nishimura K."/>
        </authorList>
    </citation>
    <scope>NUCLEOTIDE SEQUENCE</scope>
</reference>
<dbReference type="InterPro" id="IPR021190">
    <property type="entry name" value="Pept_M10A"/>
</dbReference>